<reference evidence="2 3" key="1">
    <citation type="submission" date="2020-03" db="EMBL/GenBank/DDBJ databases">
        <title>Genome mining and metabolic profiling illuminate the polycyclic tetramate macrolactams from Streptomyces koyangensis SCSIO 5802.</title>
        <authorList>
            <person name="Ding W."/>
        </authorList>
    </citation>
    <scope>NUCLEOTIDE SEQUENCE [LARGE SCALE GENOMIC DNA]</scope>
    <source>
        <strain evidence="2 3">SCSIO 5802</strain>
    </source>
</reference>
<organism evidence="2 3">
    <name type="scientific">Streptomyces koyangensis</name>
    <dbReference type="NCBI Taxonomy" id="188770"/>
    <lineage>
        <taxon>Bacteria</taxon>
        <taxon>Bacillati</taxon>
        <taxon>Actinomycetota</taxon>
        <taxon>Actinomycetes</taxon>
        <taxon>Kitasatosporales</taxon>
        <taxon>Streptomycetaceae</taxon>
        <taxon>Streptomyces</taxon>
        <taxon>Streptomyces aurantiacus group</taxon>
    </lineage>
</organism>
<gene>
    <name evidence="2" type="ORF">G9U55_08740</name>
</gene>
<keyword evidence="3" id="KW-1185">Reference proteome</keyword>
<dbReference type="Proteomes" id="UP000596311">
    <property type="component" value="Chromosome"/>
</dbReference>
<evidence type="ECO:0000256" key="1">
    <source>
        <dbReference type="SAM" id="Phobius"/>
    </source>
</evidence>
<protein>
    <submittedName>
        <fullName evidence="2">Uncharacterized protein</fullName>
    </submittedName>
</protein>
<dbReference type="RefSeq" id="WP_203214368.1">
    <property type="nucleotide sequence ID" value="NZ_CP049945.1"/>
</dbReference>
<feature type="transmembrane region" description="Helical" evidence="1">
    <location>
        <begin position="101"/>
        <end position="121"/>
    </location>
</feature>
<evidence type="ECO:0000313" key="2">
    <source>
        <dbReference type="EMBL" id="QRF02273.1"/>
    </source>
</evidence>
<keyword evidence="1" id="KW-0812">Transmembrane</keyword>
<dbReference type="EMBL" id="CP049945">
    <property type="protein sequence ID" value="QRF02273.1"/>
    <property type="molecule type" value="Genomic_DNA"/>
</dbReference>
<sequence length="131" mass="14294">MLTVVLIGLVLAGLVVSPAVCARVAPGGARWRAGSALSTVRALRRDDRRAYLRRLGEWAGIYVLAQCLGGLSALVRPYIWDNPRFGADPAADRWVFHYGNYATQGVVIYLAVCAATAWYACRLRQLATDGR</sequence>
<accession>A0ABX7EC99</accession>
<proteinExistence type="predicted"/>
<name>A0ABX7EC99_9ACTN</name>
<keyword evidence="1" id="KW-0472">Membrane</keyword>
<keyword evidence="1" id="KW-1133">Transmembrane helix</keyword>
<evidence type="ECO:0000313" key="3">
    <source>
        <dbReference type="Proteomes" id="UP000596311"/>
    </source>
</evidence>